<dbReference type="EMBL" id="BARS01018668">
    <property type="protein sequence ID" value="GAF96983.1"/>
    <property type="molecule type" value="Genomic_DNA"/>
</dbReference>
<evidence type="ECO:0000313" key="1">
    <source>
        <dbReference type="EMBL" id="GAF96983.1"/>
    </source>
</evidence>
<proteinExistence type="predicted"/>
<dbReference type="AlphaFoldDB" id="X0TTU6"/>
<gene>
    <name evidence="1" type="ORF">S01H1_30346</name>
</gene>
<sequence length="45" mass="5329">MSNHKPIDVKEEREDVYRKLKCGYDVLASIMNDEKENLIHRIRAA</sequence>
<feature type="non-terminal residue" evidence="1">
    <location>
        <position position="45"/>
    </location>
</feature>
<accession>X0TTU6</accession>
<comment type="caution">
    <text evidence="1">The sequence shown here is derived from an EMBL/GenBank/DDBJ whole genome shotgun (WGS) entry which is preliminary data.</text>
</comment>
<name>X0TTU6_9ZZZZ</name>
<reference evidence="1" key="1">
    <citation type="journal article" date="2014" name="Front. Microbiol.">
        <title>High frequency of phylogenetically diverse reductive dehalogenase-homologous genes in deep subseafloor sedimentary metagenomes.</title>
        <authorList>
            <person name="Kawai M."/>
            <person name="Futagami T."/>
            <person name="Toyoda A."/>
            <person name="Takaki Y."/>
            <person name="Nishi S."/>
            <person name="Hori S."/>
            <person name="Arai W."/>
            <person name="Tsubouchi T."/>
            <person name="Morono Y."/>
            <person name="Uchiyama I."/>
            <person name="Ito T."/>
            <person name="Fujiyama A."/>
            <person name="Inagaki F."/>
            <person name="Takami H."/>
        </authorList>
    </citation>
    <scope>NUCLEOTIDE SEQUENCE</scope>
    <source>
        <strain evidence="1">Expedition CK06-06</strain>
    </source>
</reference>
<organism evidence="1">
    <name type="scientific">marine sediment metagenome</name>
    <dbReference type="NCBI Taxonomy" id="412755"/>
    <lineage>
        <taxon>unclassified sequences</taxon>
        <taxon>metagenomes</taxon>
        <taxon>ecological metagenomes</taxon>
    </lineage>
</organism>
<protein>
    <submittedName>
        <fullName evidence="1">Uncharacterized protein</fullName>
    </submittedName>
</protein>